<dbReference type="Pfam" id="PF07534">
    <property type="entry name" value="TLD"/>
    <property type="match status" value="1"/>
</dbReference>
<keyword evidence="4" id="KW-1185">Reference proteome</keyword>
<feature type="region of interest" description="Disordered" evidence="1">
    <location>
        <begin position="557"/>
        <end position="614"/>
    </location>
</feature>
<feature type="region of interest" description="Disordered" evidence="1">
    <location>
        <begin position="306"/>
        <end position="358"/>
    </location>
</feature>
<comment type="caution">
    <text evidence="3">The sequence shown here is derived from an EMBL/GenBank/DDBJ whole genome shotgun (WGS) entry which is preliminary data.</text>
</comment>
<reference evidence="3" key="1">
    <citation type="journal article" date="2020" name="bioRxiv">
        <title>Comparative genomics of Chlamydomonas.</title>
        <authorList>
            <person name="Craig R.J."/>
            <person name="Hasan A.R."/>
            <person name="Ness R.W."/>
            <person name="Keightley P.D."/>
        </authorList>
    </citation>
    <scope>NUCLEOTIDE SEQUENCE</scope>
    <source>
        <strain evidence="3">CCAP 11/173</strain>
    </source>
</reference>
<dbReference type="PROSITE" id="PS51886">
    <property type="entry name" value="TLDC"/>
    <property type="match status" value="1"/>
</dbReference>
<feature type="compositionally biased region" description="Gly residues" evidence="1">
    <location>
        <begin position="321"/>
        <end position="341"/>
    </location>
</feature>
<sequence>MPFLSWLGLGSKPKSPALKEAEAAFSDVELKDISAHYDAIYNQLQATYPGGRAAAPKGLDAAHLGQLVGPLWGCLDPLLAAEVFSMMACPDTGLVHLEQVVIAKARLERLGEEVCLDATFRMLDVHREGALRADALAAGIVSGVRMSLAAAAAVNAAAAAVAAAAGGADGAAGGAGAAGAGAGAGQGAAASASTGAAGGVRSAAAAIAEAAKSIDGSLFLQQALAVCRGALLPQEAASVAPDPSAAPGNAGWTPELKAARMGPDDYRRWSKRCPALRNALAGLLRHVGSAAAAAAVAAPGAAAAPAAAGTAPGTAAPGQAKGQGRGGVTGAGAGAGAGGGQAPTTPTSSGSGSPHTAAQAVVVQQYRAELPPLLTQLGKLQPGATLLQPVWTWLLSARLPPAQRCEWRLLFSSARDGKSFNTFFGRVTATPGPTLLLIKDKGGALFGGYASQPWAKSGNFYGDVSCAIFSLLPAMQVYPATGINDNIQWCGVGFSQLPGGLGFGGAAGARGHFALYVEPSLDSGMSRPIATFGNSASLASEQVFQIDTLECWLLQPPEEEEGSSDSSHGGPRRGGGSGSSGSILDKAAEDRALMKMAGMQLHSEGVRDEPLEED</sequence>
<dbReference type="Proteomes" id="UP000613740">
    <property type="component" value="Unassembled WGS sequence"/>
</dbReference>
<protein>
    <recommendedName>
        <fullName evidence="2">TLDc domain-containing protein</fullName>
    </recommendedName>
</protein>
<evidence type="ECO:0000313" key="3">
    <source>
        <dbReference type="EMBL" id="KAG2448783.1"/>
    </source>
</evidence>
<dbReference type="PANTHER" id="PTHR23354">
    <property type="entry name" value="NUCLEOLAR PROTEIN 7/ESTROGEN RECEPTOR COACTIVATOR-RELATED"/>
    <property type="match status" value="1"/>
</dbReference>
<evidence type="ECO:0000256" key="1">
    <source>
        <dbReference type="SAM" id="MobiDB-lite"/>
    </source>
</evidence>
<dbReference type="InterPro" id="IPR006571">
    <property type="entry name" value="TLDc_dom"/>
</dbReference>
<proteinExistence type="predicted"/>
<feature type="compositionally biased region" description="Low complexity" evidence="1">
    <location>
        <begin position="306"/>
        <end position="320"/>
    </location>
</feature>
<dbReference type="PANTHER" id="PTHR23354:SF126">
    <property type="entry name" value="CONSERVED TLD DOMAIN PROTEIN"/>
    <property type="match status" value="1"/>
</dbReference>
<feature type="compositionally biased region" description="Low complexity" evidence="1">
    <location>
        <begin position="342"/>
        <end position="358"/>
    </location>
</feature>
<name>A0A835WJG1_9CHLO</name>
<dbReference type="SMART" id="SM00584">
    <property type="entry name" value="TLDc"/>
    <property type="match status" value="1"/>
</dbReference>
<dbReference type="EMBL" id="JAEHOD010000016">
    <property type="protein sequence ID" value="KAG2448783.1"/>
    <property type="molecule type" value="Genomic_DNA"/>
</dbReference>
<dbReference type="AlphaFoldDB" id="A0A835WJG1"/>
<gene>
    <name evidence="3" type="ORF">HYH02_006135</name>
</gene>
<organism evidence="3 4">
    <name type="scientific">Chlamydomonas schloesseri</name>
    <dbReference type="NCBI Taxonomy" id="2026947"/>
    <lineage>
        <taxon>Eukaryota</taxon>
        <taxon>Viridiplantae</taxon>
        <taxon>Chlorophyta</taxon>
        <taxon>core chlorophytes</taxon>
        <taxon>Chlorophyceae</taxon>
        <taxon>CS clade</taxon>
        <taxon>Chlamydomonadales</taxon>
        <taxon>Chlamydomonadaceae</taxon>
        <taxon>Chlamydomonas</taxon>
    </lineage>
</organism>
<evidence type="ECO:0000259" key="2">
    <source>
        <dbReference type="PROSITE" id="PS51886"/>
    </source>
</evidence>
<accession>A0A835WJG1</accession>
<dbReference type="OrthoDB" id="26679at2759"/>
<feature type="domain" description="TLDc" evidence="2">
    <location>
        <begin position="385"/>
        <end position="555"/>
    </location>
</feature>
<feature type="compositionally biased region" description="Basic and acidic residues" evidence="1">
    <location>
        <begin position="604"/>
        <end position="614"/>
    </location>
</feature>
<evidence type="ECO:0000313" key="4">
    <source>
        <dbReference type="Proteomes" id="UP000613740"/>
    </source>
</evidence>